<evidence type="ECO:0000313" key="2">
    <source>
        <dbReference type="EMBL" id="EKC45146.1"/>
    </source>
</evidence>
<evidence type="ECO:0000259" key="1">
    <source>
        <dbReference type="PROSITE" id="PS01031"/>
    </source>
</evidence>
<proteinExistence type="predicted"/>
<dbReference type="CDD" id="cd06471">
    <property type="entry name" value="ACD_LpsHSP_like"/>
    <property type="match status" value="1"/>
</dbReference>
<dbReference type="InterPro" id="IPR008978">
    <property type="entry name" value="HSP20-like_chaperone"/>
</dbReference>
<comment type="caution">
    <text evidence="2">The sequence shown here is derived from an EMBL/GenBank/DDBJ whole genome shotgun (WGS) entry which is preliminary data.</text>
</comment>
<reference evidence="2" key="1">
    <citation type="journal article" date="2013" name="Environ. Microbiol.">
        <title>Microbiota from the distal guts of lean and obese adolescents exhibit partial functional redundancy besides clear differences in community structure.</title>
        <authorList>
            <person name="Ferrer M."/>
            <person name="Ruiz A."/>
            <person name="Lanza F."/>
            <person name="Haange S.B."/>
            <person name="Oberbach A."/>
            <person name="Till H."/>
            <person name="Bargiela R."/>
            <person name="Campoy C."/>
            <person name="Segura M.T."/>
            <person name="Richter M."/>
            <person name="von Bergen M."/>
            <person name="Seifert J."/>
            <person name="Suarez A."/>
        </authorList>
    </citation>
    <scope>NUCLEOTIDE SEQUENCE</scope>
</reference>
<feature type="domain" description="SHSP" evidence="1">
    <location>
        <begin position="14"/>
        <end position="128"/>
    </location>
</feature>
<name>K1SCS8_9ZZZZ</name>
<accession>K1SCS8</accession>
<organism evidence="2">
    <name type="scientific">human gut metagenome</name>
    <dbReference type="NCBI Taxonomy" id="408170"/>
    <lineage>
        <taxon>unclassified sequences</taxon>
        <taxon>metagenomes</taxon>
        <taxon>organismal metagenomes</taxon>
    </lineage>
</organism>
<dbReference type="PROSITE" id="PS01031">
    <property type="entry name" value="SHSP"/>
    <property type="match status" value="1"/>
</dbReference>
<dbReference type="PANTHER" id="PTHR11527">
    <property type="entry name" value="HEAT-SHOCK PROTEIN 20 FAMILY MEMBER"/>
    <property type="match status" value="1"/>
</dbReference>
<dbReference type="InterPro" id="IPR031107">
    <property type="entry name" value="Small_HSP"/>
</dbReference>
<gene>
    <name evidence="2" type="ORF">OBE_17059</name>
</gene>
<dbReference type="AlphaFoldDB" id="K1SCS8"/>
<dbReference type="Gene3D" id="2.60.40.790">
    <property type="match status" value="1"/>
</dbReference>
<dbReference type="InterPro" id="IPR002068">
    <property type="entry name" value="A-crystallin/Hsp20_dom"/>
</dbReference>
<sequence length="128" mass="15159">MLIPKLYFDDSLSNFFEGDSTKMKCDIYEKENKYYVEMDLPGFKKDEIKIECNKGNLVISAEKCEKDDEEDNERNYLRRERVYNKYSRSFYLGDVAEEEISAKFSDGTLTVVVPKKQEVETKKYIDIE</sequence>
<keyword evidence="2" id="KW-0346">Stress response</keyword>
<dbReference type="Pfam" id="PF00011">
    <property type="entry name" value="HSP20"/>
    <property type="match status" value="1"/>
</dbReference>
<dbReference type="EMBL" id="AJWZ01011468">
    <property type="protein sequence ID" value="EKC45146.1"/>
    <property type="molecule type" value="Genomic_DNA"/>
</dbReference>
<dbReference type="SUPFAM" id="SSF49764">
    <property type="entry name" value="HSP20-like chaperones"/>
    <property type="match status" value="1"/>
</dbReference>
<protein>
    <submittedName>
        <fullName evidence="2">Heat shock protein Hsp20</fullName>
    </submittedName>
</protein>